<keyword evidence="5" id="KW-1185">Reference proteome</keyword>
<dbReference type="OrthoDB" id="9808017at2"/>
<accession>A0A0R2K1W7</accession>
<dbReference type="InterPro" id="IPR036388">
    <property type="entry name" value="WH-like_DNA-bd_sf"/>
</dbReference>
<sequence>MQISKDLIRGNTDTIILNLLNQQDSYGYQIAKQVKYLSNDAYEINEATLYTVFRRLEKHQDIESYWGDETQGARRKYYRITETGQQLLASNVQQWDFSKKIIEKLIKGSIAYDKH</sequence>
<dbReference type="InterPro" id="IPR052509">
    <property type="entry name" value="Metal_resp_DNA-bind_regulator"/>
</dbReference>
<dbReference type="InterPro" id="IPR036390">
    <property type="entry name" value="WH_DNA-bd_sf"/>
</dbReference>
<protein>
    <submittedName>
        <fullName evidence="2">PadR family transcriptional regulator</fullName>
    </submittedName>
    <submittedName>
        <fullName evidence="3">Transcriptional regulator PadR-like family protein</fullName>
    </submittedName>
</protein>
<reference evidence="3 5" key="2">
    <citation type="submission" date="2016-10" db="EMBL/GenBank/DDBJ databases">
        <authorList>
            <person name="Varghese N."/>
            <person name="Submissions S."/>
        </authorList>
    </citation>
    <scope>NUCLEOTIDE SEQUENCE [LARGE SCALE GENOMIC DNA]</scope>
    <source>
        <strain evidence="3 5">CGMCC 1.3889</strain>
    </source>
</reference>
<dbReference type="AlphaFoldDB" id="A0A0R2K1W7"/>
<dbReference type="Pfam" id="PF03551">
    <property type="entry name" value="PadR"/>
    <property type="match status" value="1"/>
</dbReference>
<dbReference type="RefSeq" id="WP_057805030.1">
    <property type="nucleotide sequence ID" value="NZ_BJYP01000040.1"/>
</dbReference>
<dbReference type="PANTHER" id="PTHR33169">
    <property type="entry name" value="PADR-FAMILY TRANSCRIPTIONAL REGULATOR"/>
    <property type="match status" value="1"/>
</dbReference>
<dbReference type="Proteomes" id="UP000051749">
    <property type="component" value="Unassembled WGS sequence"/>
</dbReference>
<feature type="domain" description="Transcription regulator PadR N-terminal" evidence="1">
    <location>
        <begin position="16"/>
        <end position="89"/>
    </location>
</feature>
<dbReference type="PATRIC" id="fig|319653.3.peg.810"/>
<gene>
    <name evidence="2" type="ORF">IV87_GL000800</name>
    <name evidence="3" type="ORF">SAMN04487973_10322</name>
</gene>
<dbReference type="STRING" id="319653.SAMN04487973_10322"/>
<evidence type="ECO:0000313" key="4">
    <source>
        <dbReference type="Proteomes" id="UP000051749"/>
    </source>
</evidence>
<organism evidence="2 4">
    <name type="scientific">Pediococcus ethanolidurans</name>
    <dbReference type="NCBI Taxonomy" id="319653"/>
    <lineage>
        <taxon>Bacteria</taxon>
        <taxon>Bacillati</taxon>
        <taxon>Bacillota</taxon>
        <taxon>Bacilli</taxon>
        <taxon>Lactobacillales</taxon>
        <taxon>Lactobacillaceae</taxon>
        <taxon>Pediococcus</taxon>
    </lineage>
</organism>
<evidence type="ECO:0000313" key="2">
    <source>
        <dbReference type="EMBL" id="KRN83371.1"/>
    </source>
</evidence>
<proteinExistence type="predicted"/>
<dbReference type="GeneID" id="76042664"/>
<dbReference type="EMBL" id="FOGK01000003">
    <property type="protein sequence ID" value="SER22161.1"/>
    <property type="molecule type" value="Genomic_DNA"/>
</dbReference>
<name>A0A0R2K1W7_9LACO</name>
<evidence type="ECO:0000313" key="5">
    <source>
        <dbReference type="Proteomes" id="UP000182818"/>
    </source>
</evidence>
<dbReference type="Gene3D" id="1.10.10.10">
    <property type="entry name" value="Winged helix-like DNA-binding domain superfamily/Winged helix DNA-binding domain"/>
    <property type="match status" value="1"/>
</dbReference>
<comment type="caution">
    <text evidence="2">The sequence shown here is derived from an EMBL/GenBank/DDBJ whole genome shotgun (WGS) entry which is preliminary data.</text>
</comment>
<evidence type="ECO:0000313" key="3">
    <source>
        <dbReference type="EMBL" id="SER22161.1"/>
    </source>
</evidence>
<reference evidence="2 4" key="1">
    <citation type="journal article" date="2015" name="Genome Announc.">
        <title>Expanding the biotechnology potential of lactobacilli through comparative genomics of 213 strains and associated genera.</title>
        <authorList>
            <person name="Sun Z."/>
            <person name="Harris H.M."/>
            <person name="McCann A."/>
            <person name="Guo C."/>
            <person name="Argimon S."/>
            <person name="Zhang W."/>
            <person name="Yang X."/>
            <person name="Jeffery I.B."/>
            <person name="Cooney J.C."/>
            <person name="Kagawa T.F."/>
            <person name="Liu W."/>
            <person name="Song Y."/>
            <person name="Salvetti E."/>
            <person name="Wrobel A."/>
            <person name="Rasinkangas P."/>
            <person name="Parkhill J."/>
            <person name="Rea M.C."/>
            <person name="O'Sullivan O."/>
            <person name="Ritari J."/>
            <person name="Douillard F.P."/>
            <person name="Paul Ross R."/>
            <person name="Yang R."/>
            <person name="Briner A.E."/>
            <person name="Felis G.E."/>
            <person name="de Vos W.M."/>
            <person name="Barrangou R."/>
            <person name="Klaenhammer T.R."/>
            <person name="Caufield P.W."/>
            <person name="Cui Y."/>
            <person name="Zhang H."/>
            <person name="O'Toole P.W."/>
        </authorList>
    </citation>
    <scope>NUCLEOTIDE SEQUENCE [LARGE SCALE GENOMIC DNA]</scope>
    <source>
        <strain evidence="2 4">DSM 22301</strain>
    </source>
</reference>
<evidence type="ECO:0000259" key="1">
    <source>
        <dbReference type="Pfam" id="PF03551"/>
    </source>
</evidence>
<dbReference type="EMBL" id="JQBY01000002">
    <property type="protein sequence ID" value="KRN83371.1"/>
    <property type="molecule type" value="Genomic_DNA"/>
</dbReference>
<dbReference type="Proteomes" id="UP000182818">
    <property type="component" value="Unassembled WGS sequence"/>
</dbReference>
<dbReference type="PANTHER" id="PTHR33169:SF25">
    <property type="entry name" value="DNA-BINDING PROTEIN YIZB-RELATED"/>
    <property type="match status" value="1"/>
</dbReference>
<dbReference type="SUPFAM" id="SSF46785">
    <property type="entry name" value="Winged helix' DNA-binding domain"/>
    <property type="match status" value="1"/>
</dbReference>
<dbReference type="InterPro" id="IPR005149">
    <property type="entry name" value="Tscrpt_reg_PadR_N"/>
</dbReference>